<dbReference type="PANTHER" id="PTHR33973:SF4">
    <property type="entry name" value="OS07G0153300 PROTEIN"/>
    <property type="match status" value="1"/>
</dbReference>
<dbReference type="InterPro" id="IPR010775">
    <property type="entry name" value="DUF1365"/>
</dbReference>
<evidence type="ECO:0000313" key="2">
    <source>
        <dbReference type="EMBL" id="EPS43747.1"/>
    </source>
</evidence>
<evidence type="ECO:0000313" key="3">
    <source>
        <dbReference type="Proteomes" id="UP000015100"/>
    </source>
</evidence>
<name>S8C7N3_DACHA</name>
<dbReference type="eggNOG" id="ENOG502S3VD">
    <property type="taxonomic scope" value="Eukaryota"/>
</dbReference>
<evidence type="ECO:0000256" key="1">
    <source>
        <dbReference type="SAM" id="Phobius"/>
    </source>
</evidence>
<proteinExistence type="predicted"/>
<dbReference type="Proteomes" id="UP000015100">
    <property type="component" value="Unassembled WGS sequence"/>
</dbReference>
<dbReference type="EMBL" id="AQGS01000067">
    <property type="protein sequence ID" value="EPS43747.1"/>
    <property type="molecule type" value="Genomic_DNA"/>
</dbReference>
<comment type="caution">
    <text evidence="2">The sequence shown here is derived from an EMBL/GenBank/DDBJ whole genome shotgun (WGS) entry which is preliminary data.</text>
</comment>
<keyword evidence="1" id="KW-0472">Membrane</keyword>
<feature type="transmembrane region" description="Helical" evidence="1">
    <location>
        <begin position="14"/>
        <end position="40"/>
    </location>
</feature>
<accession>S8C7N3</accession>
<dbReference type="HOGENOM" id="CLU_442124_0_0_1"/>
<dbReference type="AlphaFoldDB" id="S8C7N3"/>
<keyword evidence="3" id="KW-1185">Reference proteome</keyword>
<protein>
    <submittedName>
        <fullName evidence="2">Uncharacterized protein</fullName>
    </submittedName>
</protein>
<sequence>MAGFALVLYHFSNWIYVFIKLIIRLLIRIFIIAGVLELLLITQPSKIALKGSQNLNIPIFQKIFSYLAECELSSSLAWSLIGASILMKWLDLLIDWCGTDYFEIRDQLDREGEGELRPRFFFCTSRHIRLSPNRYFFQYPILYIGFSTKFVSSIGSIFSVKESAEEIDNPDSDPWKTANWFTFFSVNPKSYMSSRLGFDKKARHFLKSNGVDETQYPHIYVVTAPNILPWEFNPVTYYYVYDGHMQLSHTILEVNNTFQESHAYLLPRKGGHRPLKGRYLYTHRFPKDFHISPFNKRVGEYEADISDPLRERKFDIKIALLNEEGKRRMTVHTLSLGQSLDVLEATWFEATKLVIRWMLCGVLVVPRTLWECWRIFRLDHSEIHGRPEPFYNSKARRASRIEERCRVTFLQFLEHRVDHYHIPVNITVTTPRDDVGILLTIYKIEPRKQLAHGSIKPNLSVEIKVKSHVFWLKALSNLTLSELRNSELNELRPEMRSIEVNDWDILIDILDNHTRSDEPIERIEVNSTLHGLFRGIWRKGTFFVTAAIFHRLHGEALHTSPIYLYYRLESSSNFDSIPNPTQDFKAYTSVMGGVTRSMLREKLMTRGLELSRTLGLDLYWLPTQ</sequence>
<keyword evidence="1" id="KW-1133">Transmembrane helix</keyword>
<dbReference type="Pfam" id="PF07103">
    <property type="entry name" value="DUF1365"/>
    <property type="match status" value="1"/>
</dbReference>
<dbReference type="PANTHER" id="PTHR33973">
    <property type="entry name" value="OS07G0153300 PROTEIN"/>
    <property type="match status" value="1"/>
</dbReference>
<reference evidence="3" key="2">
    <citation type="submission" date="2013-04" db="EMBL/GenBank/DDBJ databases">
        <title>Genomic mechanisms accounting for the adaptation to parasitism in nematode-trapping fungi.</title>
        <authorList>
            <person name="Ahren D.G."/>
        </authorList>
    </citation>
    <scope>NUCLEOTIDE SEQUENCE [LARGE SCALE GENOMIC DNA]</scope>
    <source>
        <strain evidence="3">CBS 200.50</strain>
    </source>
</reference>
<reference evidence="2 3" key="1">
    <citation type="journal article" date="2013" name="PLoS Genet.">
        <title>Genomic mechanisms accounting for the adaptation to parasitism in nematode-trapping fungi.</title>
        <authorList>
            <person name="Meerupati T."/>
            <person name="Andersson K.M."/>
            <person name="Friman E."/>
            <person name="Kumar D."/>
            <person name="Tunlid A."/>
            <person name="Ahren D."/>
        </authorList>
    </citation>
    <scope>NUCLEOTIDE SEQUENCE [LARGE SCALE GENOMIC DNA]</scope>
    <source>
        <strain evidence="2 3">CBS 200.50</strain>
    </source>
</reference>
<gene>
    <name evidence="2" type="ORF">H072_2270</name>
</gene>
<dbReference type="OrthoDB" id="3340520at2759"/>
<organism evidence="2 3">
    <name type="scientific">Dactylellina haptotyla (strain CBS 200.50)</name>
    <name type="common">Nematode-trapping fungus</name>
    <name type="synonym">Monacrosporium haptotylum</name>
    <dbReference type="NCBI Taxonomy" id="1284197"/>
    <lineage>
        <taxon>Eukaryota</taxon>
        <taxon>Fungi</taxon>
        <taxon>Dikarya</taxon>
        <taxon>Ascomycota</taxon>
        <taxon>Pezizomycotina</taxon>
        <taxon>Orbiliomycetes</taxon>
        <taxon>Orbiliales</taxon>
        <taxon>Orbiliaceae</taxon>
        <taxon>Dactylellina</taxon>
    </lineage>
</organism>
<keyword evidence="1" id="KW-0812">Transmembrane</keyword>